<feature type="transmembrane region" description="Helical" evidence="5">
    <location>
        <begin position="227"/>
        <end position="250"/>
    </location>
</feature>
<feature type="transmembrane region" description="Helical" evidence="5">
    <location>
        <begin position="29"/>
        <end position="50"/>
    </location>
</feature>
<dbReference type="Proteomes" id="UP000192418">
    <property type="component" value="Unassembled WGS sequence"/>
</dbReference>
<dbReference type="OrthoDB" id="5460483at2"/>
<sequence length="480" mass="51689">MPTDSLVKKNLNLGKPEAKKKSNFGKSEIGLFAGLIAAMVIWNINLNGLLPEGQKCLALSLMTVIFWATGVAHSGYISGIYLIALVVLKVAPSSDVFSLWTTDTIYLIIGAYLIAGAVKSSGLGERIGYKVILKFVSTWKSVIFTIFILTFVLSLLIPHPWPRAFLIMSVMGVVIKSAKLSKEDSVKIGLTIFASSVPISLIFLTGDSIINVLVVKFSGIELSWLGWLLYMGVPATVASVLTYFLILSLFKPSGDFSINKDEIKEKLTGLGSMSEMEKRAFLWISIAVVLWMTDSIHGIALGWVTLLVAMGMSLPIIGKILTPKDWSGVPLHVLLFVTAAISIGKIGGLTGMNSWIASVVLPSSVPANPFIFALLIALIGICLHMVLGSVIAVMGIAIPALISFTTATGMSPLVPALLVYSSIAIHYVFPFHHLNMLVGLGEVNGMYSDKDVIKLGIPLTGVVFIVVLVEIIWWNITGLL</sequence>
<gene>
    <name evidence="6" type="ORF">SAMN02746065_1553</name>
</gene>
<evidence type="ECO:0000256" key="5">
    <source>
        <dbReference type="SAM" id="Phobius"/>
    </source>
</evidence>
<feature type="transmembrane region" description="Helical" evidence="5">
    <location>
        <begin position="96"/>
        <end position="118"/>
    </location>
</feature>
<protein>
    <submittedName>
        <fullName evidence="6">Di-and tricarboxylate transporter</fullName>
    </submittedName>
</protein>
<keyword evidence="3 5" id="KW-1133">Transmembrane helix</keyword>
<evidence type="ECO:0000256" key="3">
    <source>
        <dbReference type="ARBA" id="ARBA00022989"/>
    </source>
</evidence>
<evidence type="ECO:0000313" key="6">
    <source>
        <dbReference type="EMBL" id="SMD14219.1"/>
    </source>
</evidence>
<dbReference type="GO" id="GO:0005886">
    <property type="term" value="C:plasma membrane"/>
    <property type="evidence" value="ECO:0007669"/>
    <property type="project" value="TreeGrafter"/>
</dbReference>
<comment type="subcellular location">
    <subcellularLocation>
        <location evidence="1">Membrane</location>
        <topology evidence="1">Multi-pass membrane protein</topology>
    </subcellularLocation>
</comment>
<feature type="transmembrane region" description="Helical" evidence="5">
    <location>
        <begin position="303"/>
        <end position="321"/>
    </location>
</feature>
<name>A0A1W2EWY0_9BACT</name>
<dbReference type="GO" id="GO:0022857">
    <property type="term" value="F:transmembrane transporter activity"/>
    <property type="evidence" value="ECO:0007669"/>
    <property type="project" value="InterPro"/>
</dbReference>
<dbReference type="EMBL" id="FWXY01000055">
    <property type="protein sequence ID" value="SMD14219.1"/>
    <property type="molecule type" value="Genomic_DNA"/>
</dbReference>
<keyword evidence="7" id="KW-1185">Reference proteome</keyword>
<feature type="transmembrane region" description="Helical" evidence="5">
    <location>
        <begin position="192"/>
        <end position="215"/>
    </location>
</feature>
<dbReference type="InterPro" id="IPR001898">
    <property type="entry name" value="SLC13A/DASS"/>
</dbReference>
<organism evidence="6 7">
    <name type="scientific">Desulfocicer vacuolatum DSM 3385</name>
    <dbReference type="NCBI Taxonomy" id="1121400"/>
    <lineage>
        <taxon>Bacteria</taxon>
        <taxon>Pseudomonadati</taxon>
        <taxon>Thermodesulfobacteriota</taxon>
        <taxon>Desulfobacteria</taxon>
        <taxon>Desulfobacterales</taxon>
        <taxon>Desulfobacteraceae</taxon>
        <taxon>Desulfocicer</taxon>
    </lineage>
</organism>
<proteinExistence type="predicted"/>
<feature type="transmembrane region" description="Helical" evidence="5">
    <location>
        <begin position="333"/>
        <end position="358"/>
    </location>
</feature>
<keyword evidence="2 5" id="KW-0812">Transmembrane</keyword>
<dbReference type="RefSeq" id="WP_084072047.1">
    <property type="nucleotide sequence ID" value="NZ_FWXY01000055.1"/>
</dbReference>
<dbReference type="PANTHER" id="PTHR10283">
    <property type="entry name" value="SOLUTE CARRIER FAMILY 13 MEMBER"/>
    <property type="match status" value="1"/>
</dbReference>
<evidence type="ECO:0000256" key="2">
    <source>
        <dbReference type="ARBA" id="ARBA00022692"/>
    </source>
</evidence>
<evidence type="ECO:0000313" key="7">
    <source>
        <dbReference type="Proteomes" id="UP000192418"/>
    </source>
</evidence>
<feature type="transmembrane region" description="Helical" evidence="5">
    <location>
        <begin position="57"/>
        <end position="84"/>
    </location>
</feature>
<keyword evidence="4 5" id="KW-0472">Membrane</keyword>
<accession>A0A1W2EWY0</accession>
<evidence type="ECO:0000256" key="4">
    <source>
        <dbReference type="ARBA" id="ARBA00023136"/>
    </source>
</evidence>
<dbReference type="Pfam" id="PF00939">
    <property type="entry name" value="Na_sulph_symp"/>
    <property type="match status" value="1"/>
</dbReference>
<reference evidence="6 7" key="1">
    <citation type="submission" date="2017-04" db="EMBL/GenBank/DDBJ databases">
        <authorList>
            <person name="Afonso C.L."/>
            <person name="Miller P.J."/>
            <person name="Scott M.A."/>
            <person name="Spackman E."/>
            <person name="Goraichik I."/>
            <person name="Dimitrov K.M."/>
            <person name="Suarez D.L."/>
            <person name="Swayne D.E."/>
        </authorList>
    </citation>
    <scope>NUCLEOTIDE SEQUENCE [LARGE SCALE GENOMIC DNA]</scope>
    <source>
        <strain evidence="6 7">DSM 3385</strain>
    </source>
</reference>
<evidence type="ECO:0000256" key="1">
    <source>
        <dbReference type="ARBA" id="ARBA00004141"/>
    </source>
</evidence>
<dbReference type="AlphaFoldDB" id="A0A1W2EWY0"/>
<feature type="transmembrane region" description="Helical" evidence="5">
    <location>
        <begin position="370"/>
        <end position="401"/>
    </location>
</feature>
<feature type="transmembrane region" description="Helical" evidence="5">
    <location>
        <begin position="452"/>
        <end position="476"/>
    </location>
</feature>
<dbReference type="STRING" id="1121400.SAMN02746065_1553"/>
<feature type="transmembrane region" description="Helical" evidence="5">
    <location>
        <begin position="139"/>
        <end position="157"/>
    </location>
</feature>